<dbReference type="InterPro" id="IPR036273">
    <property type="entry name" value="CRAL/TRIO_N_dom_sf"/>
</dbReference>
<reference evidence="4" key="1">
    <citation type="submission" date="2022-10" db="EMBL/GenBank/DDBJ databases">
        <authorList>
            <person name="Chen Y."/>
            <person name="Dougan E. K."/>
            <person name="Chan C."/>
            <person name="Rhodes N."/>
            <person name="Thang M."/>
        </authorList>
    </citation>
    <scope>NUCLEOTIDE SEQUENCE</scope>
</reference>
<reference evidence="5 6" key="2">
    <citation type="submission" date="2024-05" db="EMBL/GenBank/DDBJ databases">
        <authorList>
            <person name="Chen Y."/>
            <person name="Shah S."/>
            <person name="Dougan E. K."/>
            <person name="Thang M."/>
            <person name="Chan C."/>
        </authorList>
    </citation>
    <scope>NUCLEOTIDE SEQUENCE [LARGE SCALE GENOMIC DNA]</scope>
</reference>
<dbReference type="EMBL" id="CAMXCT010000011">
    <property type="protein sequence ID" value="CAI3972426.1"/>
    <property type="molecule type" value="Genomic_DNA"/>
</dbReference>
<proteinExistence type="predicted"/>
<dbReference type="SUPFAM" id="SSF46938">
    <property type="entry name" value="CRAL/TRIO N-terminal domain"/>
    <property type="match status" value="1"/>
</dbReference>
<feature type="coiled-coil region" evidence="1">
    <location>
        <begin position="451"/>
        <end position="568"/>
    </location>
</feature>
<keyword evidence="6" id="KW-1185">Reference proteome</keyword>
<feature type="compositionally biased region" description="Basic and acidic residues" evidence="2">
    <location>
        <begin position="1214"/>
        <end position="1259"/>
    </location>
</feature>
<evidence type="ECO:0000313" key="4">
    <source>
        <dbReference type="EMBL" id="CAI3972426.1"/>
    </source>
</evidence>
<feature type="domain" description="CRAL-TRIO" evidence="3">
    <location>
        <begin position="859"/>
        <end position="1066"/>
    </location>
</feature>
<dbReference type="PANTHER" id="PTHR45824">
    <property type="entry name" value="GH16843P"/>
    <property type="match status" value="1"/>
</dbReference>
<evidence type="ECO:0000313" key="5">
    <source>
        <dbReference type="EMBL" id="CAL4759738.1"/>
    </source>
</evidence>
<keyword evidence="1" id="KW-0175">Coiled coil</keyword>
<dbReference type="Pfam" id="PF00650">
    <property type="entry name" value="CRAL_TRIO"/>
    <property type="match status" value="1"/>
</dbReference>
<dbReference type="PANTHER" id="PTHR45824:SF29">
    <property type="entry name" value="GH16843P"/>
    <property type="match status" value="1"/>
</dbReference>
<dbReference type="Proteomes" id="UP001152797">
    <property type="component" value="Unassembled WGS sequence"/>
</dbReference>
<dbReference type="EMBL" id="CAMXCT020000011">
    <property type="protein sequence ID" value="CAL1125801.1"/>
    <property type="molecule type" value="Genomic_DNA"/>
</dbReference>
<gene>
    <name evidence="4" type="ORF">C1SCF055_LOCUS1012</name>
</gene>
<accession>A0A9P1FDX2</accession>
<evidence type="ECO:0000256" key="1">
    <source>
        <dbReference type="SAM" id="Coils"/>
    </source>
</evidence>
<dbReference type="OrthoDB" id="75724at2759"/>
<organism evidence="4">
    <name type="scientific">Cladocopium goreaui</name>
    <dbReference type="NCBI Taxonomy" id="2562237"/>
    <lineage>
        <taxon>Eukaryota</taxon>
        <taxon>Sar</taxon>
        <taxon>Alveolata</taxon>
        <taxon>Dinophyceae</taxon>
        <taxon>Suessiales</taxon>
        <taxon>Symbiodiniaceae</taxon>
        <taxon>Cladocopium</taxon>
    </lineage>
</organism>
<dbReference type="SUPFAM" id="SSF52087">
    <property type="entry name" value="CRAL/TRIO domain"/>
    <property type="match status" value="1"/>
</dbReference>
<dbReference type="CDD" id="cd00170">
    <property type="entry name" value="SEC14"/>
    <property type="match status" value="1"/>
</dbReference>
<feature type="region of interest" description="Disordered" evidence="2">
    <location>
        <begin position="1214"/>
        <end position="1276"/>
    </location>
</feature>
<sequence length="1276" mass="141698">MDEVVKTAVEGLSENSNFVPVDKIKGDAKVRSYFRRVLFKPPWENPVWVTYFQSRPADWEFDERTMGVKVKSELSAQIEATARHKRKTASFPEALYSAVLRAGTPVDTSTVVANAKDSEIAALPIDAIEALLGSLGNKPEDPAGMALAKHMDACVKVIAAVPGALEKKGAALSDIMRFFDMVLKFHADSTEARLTTQRILTLKELCEAAAFQIRSKGVGNTGTKALGLLCSTAPFHIMALAMAGLGDKGEGDDVKACANFIERVSPAILEALPAEHLLKLAEACAKSKAVAETILPTVSKACSAALPSWSMDDVSKLLFTLAKVKVADSSELAELYSRAAEVASANLSSGFDASSEVYGRGALSGNRKGSFWRLAFRIQAASPKLIILMAHALLDAQCQGRDCRRKRAETRTKKDNRLKHMQPTCRSHMDVSKKFWFPYSDDIFMAVNGTKERLTKEAVRRELAAEAAEAQIAKALEAKDALERQARANAACAIAAVEERKKRDQERHGLELALAQETLDEAKRQSHARIQAAEATLLKAREEGRARVEVAEQRKQQAIQLAKDVAQESETLSQARIEDAKRRTEEMEAWVQQQVIDAEKRQASQLREAEDRAAHVEKEAQLRVEATKQAAVTIIEKQVQELQLWVSQTEDEILRTQQRLEIEQVKAQKMIGKIYSMAENLQHRGEACQQQAEDMLVETGAEVAQMIAEYHQWRAEEMEYIACQADGLQGLEDFVARLRTEKPLEDGAVNPGTPKTPGGSAENLGMDFASAERQELLADMERHWSALEQRLRTETYPAMVDDPYFTVNVKGLLQRYLAASKYDVREALIRLEATAKWRKEWNVLDYYRAGAAAELFSEDSNPGAEMYFADSLLMDKEGRPYAAGRLKFANPENMHPWHHLRAGVLVFELMATKVASMGKGPGSYILDIGAVGKVGNVSGTAGHERVYNENRNPYYAAGAGTKDAPSDEVLGELGSLDNGFAVLKAAITILNRHYPGIVGRVFYLNSDMVFWGAFKIFSRWISDRGSIDFQFLGPASWREDPVSKLLDYYEPNQLPEEWGGTGPRLNGDEFMQRAIEHYEEEAMAMELVGAVVLTLSRVPASKEFVSTAAGEVVNKMSTIAAPQLLLLTQGMASLGSSDASLMKVVDYWATDEKAKQLSADQLAKLSQVLAPVVPAHEGLWKMAGPRLLEQKSSLTDAGKASVVAAFSGEAPNFEDKDKLLAATKPREREREREKDRDGGKERERERSRGRDDRRRDDRRRSRSRDRRRDSRDRRRR</sequence>
<feature type="compositionally biased region" description="Basic and acidic residues" evidence="2">
    <location>
        <begin position="1266"/>
        <end position="1276"/>
    </location>
</feature>
<dbReference type="PROSITE" id="PS50191">
    <property type="entry name" value="CRAL_TRIO"/>
    <property type="match status" value="1"/>
</dbReference>
<dbReference type="Gene3D" id="3.40.525.10">
    <property type="entry name" value="CRAL-TRIO lipid binding domain"/>
    <property type="match status" value="1"/>
</dbReference>
<dbReference type="AlphaFoldDB" id="A0A9P1FDX2"/>
<dbReference type="EMBL" id="CAMXCT030000011">
    <property type="protein sequence ID" value="CAL4759738.1"/>
    <property type="molecule type" value="Genomic_DNA"/>
</dbReference>
<evidence type="ECO:0000259" key="3">
    <source>
        <dbReference type="PROSITE" id="PS50191"/>
    </source>
</evidence>
<protein>
    <submittedName>
        <fullName evidence="5">CRAL-TRIO domain-containing protein</fullName>
    </submittedName>
</protein>
<dbReference type="InterPro" id="IPR036865">
    <property type="entry name" value="CRAL-TRIO_dom_sf"/>
</dbReference>
<evidence type="ECO:0000313" key="6">
    <source>
        <dbReference type="Proteomes" id="UP001152797"/>
    </source>
</evidence>
<dbReference type="InterPro" id="IPR052578">
    <property type="entry name" value="PI_Transfer_CRAL-TRIO"/>
</dbReference>
<dbReference type="InterPro" id="IPR001251">
    <property type="entry name" value="CRAL-TRIO_dom"/>
</dbReference>
<evidence type="ECO:0000256" key="2">
    <source>
        <dbReference type="SAM" id="MobiDB-lite"/>
    </source>
</evidence>
<dbReference type="GO" id="GO:0008526">
    <property type="term" value="F:phosphatidylinositol transfer activity"/>
    <property type="evidence" value="ECO:0007669"/>
    <property type="project" value="TreeGrafter"/>
</dbReference>
<comment type="caution">
    <text evidence="4">The sequence shown here is derived from an EMBL/GenBank/DDBJ whole genome shotgun (WGS) entry which is preliminary data.</text>
</comment>
<name>A0A9P1FDX2_9DINO</name>